<feature type="transmembrane region" description="Helical" evidence="1">
    <location>
        <begin position="116"/>
        <end position="133"/>
    </location>
</feature>
<evidence type="ECO:0000313" key="2">
    <source>
        <dbReference type="EMBL" id="NJC41876.1"/>
    </source>
</evidence>
<feature type="transmembrane region" description="Helical" evidence="1">
    <location>
        <begin position="58"/>
        <end position="75"/>
    </location>
</feature>
<protein>
    <submittedName>
        <fullName evidence="2">Uncharacterized protein</fullName>
    </submittedName>
</protein>
<name>A0A7X5YL12_9CAUL</name>
<dbReference type="EMBL" id="JAATJM010000002">
    <property type="protein sequence ID" value="NJC41876.1"/>
    <property type="molecule type" value="Genomic_DNA"/>
</dbReference>
<keyword evidence="1" id="KW-0812">Transmembrane</keyword>
<keyword evidence="1" id="KW-1133">Transmembrane helix</keyword>
<accession>A0A7X5YL12</accession>
<gene>
    <name evidence="2" type="ORF">GGQ87_002171</name>
</gene>
<organism evidence="2 3">
    <name type="scientific">Brevundimonas alba</name>
    <dbReference type="NCBI Taxonomy" id="74314"/>
    <lineage>
        <taxon>Bacteria</taxon>
        <taxon>Pseudomonadati</taxon>
        <taxon>Pseudomonadota</taxon>
        <taxon>Alphaproteobacteria</taxon>
        <taxon>Caulobacterales</taxon>
        <taxon>Caulobacteraceae</taxon>
        <taxon>Brevundimonas</taxon>
    </lineage>
</organism>
<feature type="transmembrane region" description="Helical" evidence="1">
    <location>
        <begin position="6"/>
        <end position="23"/>
    </location>
</feature>
<keyword evidence="3" id="KW-1185">Reference proteome</keyword>
<keyword evidence="1" id="KW-0472">Membrane</keyword>
<sequence>MLETIYSQIFAAVAVLVVAFAFFKGDEPERITAGSYALIILATLMIRDGGSLSVPRWGVMALDILLLVVLVGLVWHSRRAWLVWASAFQGLIVAGHLLVAANLRPPSDAFATVNNLANYGLLVAMAVGTFWAWQERRAATMGAG</sequence>
<feature type="transmembrane region" description="Helical" evidence="1">
    <location>
        <begin position="82"/>
        <end position="104"/>
    </location>
</feature>
<evidence type="ECO:0000313" key="3">
    <source>
        <dbReference type="Proteomes" id="UP000587415"/>
    </source>
</evidence>
<proteinExistence type="predicted"/>
<dbReference type="Proteomes" id="UP000587415">
    <property type="component" value="Unassembled WGS sequence"/>
</dbReference>
<feature type="transmembrane region" description="Helical" evidence="1">
    <location>
        <begin position="30"/>
        <end position="46"/>
    </location>
</feature>
<dbReference type="RefSeq" id="WP_168047680.1">
    <property type="nucleotide sequence ID" value="NZ_JAATJM010000002.1"/>
</dbReference>
<evidence type="ECO:0000256" key="1">
    <source>
        <dbReference type="SAM" id="Phobius"/>
    </source>
</evidence>
<comment type="caution">
    <text evidence="2">The sequence shown here is derived from an EMBL/GenBank/DDBJ whole genome shotgun (WGS) entry which is preliminary data.</text>
</comment>
<dbReference type="AlphaFoldDB" id="A0A7X5YL12"/>
<reference evidence="2 3" key="1">
    <citation type="submission" date="2020-03" db="EMBL/GenBank/DDBJ databases">
        <title>Genomic Encyclopedia of Type Strains, Phase IV (KMG-IV): sequencing the most valuable type-strain genomes for metagenomic binning, comparative biology and taxonomic classification.</title>
        <authorList>
            <person name="Goeker M."/>
        </authorList>
    </citation>
    <scope>NUCLEOTIDE SEQUENCE [LARGE SCALE GENOMIC DNA]</scope>
    <source>
        <strain evidence="2 3">DSM 4736</strain>
    </source>
</reference>